<keyword evidence="2" id="KW-0325">Glycoprotein</keyword>
<dbReference type="InterPro" id="IPR000863">
    <property type="entry name" value="Sulfotransferase_dom"/>
</dbReference>
<dbReference type="Proteomes" id="UP000267535">
    <property type="component" value="Unassembled WGS sequence"/>
</dbReference>
<dbReference type="InterPro" id="IPR027417">
    <property type="entry name" value="P-loop_NTPase"/>
</dbReference>
<sequence length="291" mass="34521">MISKAKKLVQYFGFRVKPSAIVVGVQKSGTTSLYRYLSLHPQVCSTTVKEIDFFHCDNSYNKGVGFYHSHFLRCWPWQKRSYSFDITPGYTAGACKAERSAKRIHQYNPDINIIISLRDPCYRAFSAWNMYRNKFVENSNWYFEWIKKDNDDINSSTVIRRKENFGESFLDDIKWELCQYKLGNKIEAPIIEWGLYYDIIKSYYALFDKSQILIVFNEDMDADVETELGRIEKFIGMRPFEWSNIDIKRYHVGTYDCEMDVEVLSILREFYFDSNFKIGNEFGINTTWNIY</sequence>
<evidence type="ECO:0000259" key="3">
    <source>
        <dbReference type="Pfam" id="PF00685"/>
    </source>
</evidence>
<protein>
    <recommendedName>
        <fullName evidence="3">Sulfotransferase domain-containing protein</fullName>
    </recommendedName>
</protein>
<dbReference type="EMBL" id="RQXV01000003">
    <property type="protein sequence ID" value="RRC99983.1"/>
    <property type="molecule type" value="Genomic_DNA"/>
</dbReference>
<feature type="domain" description="Sulfotransferase" evidence="3">
    <location>
        <begin position="19"/>
        <end position="238"/>
    </location>
</feature>
<evidence type="ECO:0000313" key="5">
    <source>
        <dbReference type="Proteomes" id="UP000267535"/>
    </source>
</evidence>
<organism evidence="4 5">
    <name type="scientific">Amphritea balenae</name>
    <dbReference type="NCBI Taxonomy" id="452629"/>
    <lineage>
        <taxon>Bacteria</taxon>
        <taxon>Pseudomonadati</taxon>
        <taxon>Pseudomonadota</taxon>
        <taxon>Gammaproteobacteria</taxon>
        <taxon>Oceanospirillales</taxon>
        <taxon>Oceanospirillaceae</taxon>
        <taxon>Amphritea</taxon>
    </lineage>
</organism>
<dbReference type="PANTHER" id="PTHR10605">
    <property type="entry name" value="HEPARAN SULFATE SULFOTRANSFERASE"/>
    <property type="match status" value="1"/>
</dbReference>
<dbReference type="Gene3D" id="3.40.50.300">
    <property type="entry name" value="P-loop containing nucleotide triphosphate hydrolases"/>
    <property type="match status" value="1"/>
</dbReference>
<evidence type="ECO:0000256" key="2">
    <source>
        <dbReference type="ARBA" id="ARBA00023180"/>
    </source>
</evidence>
<dbReference type="OrthoDB" id="9075305at2"/>
<reference evidence="4 5" key="1">
    <citation type="submission" date="2018-11" db="EMBL/GenBank/DDBJ databases">
        <title>The draft genome sequence of Amphritea balenae JAMM 1525T.</title>
        <authorList>
            <person name="Fang Z."/>
            <person name="Zhang Y."/>
            <person name="Han X."/>
        </authorList>
    </citation>
    <scope>NUCLEOTIDE SEQUENCE [LARGE SCALE GENOMIC DNA]</scope>
    <source>
        <strain evidence="4 5">JAMM 1525</strain>
    </source>
</reference>
<dbReference type="AlphaFoldDB" id="A0A3P1SS23"/>
<dbReference type="GO" id="GO:0008146">
    <property type="term" value="F:sulfotransferase activity"/>
    <property type="evidence" value="ECO:0007669"/>
    <property type="project" value="InterPro"/>
</dbReference>
<gene>
    <name evidence="4" type="ORF">EHS89_07150</name>
</gene>
<dbReference type="InterPro" id="IPR037359">
    <property type="entry name" value="NST/OST"/>
</dbReference>
<evidence type="ECO:0000256" key="1">
    <source>
        <dbReference type="ARBA" id="ARBA00022679"/>
    </source>
</evidence>
<dbReference type="PANTHER" id="PTHR10605:SF56">
    <property type="entry name" value="BIFUNCTIONAL HEPARAN SULFATE N-DEACETYLASE_N-SULFOTRANSFERASE"/>
    <property type="match status" value="1"/>
</dbReference>
<proteinExistence type="predicted"/>
<comment type="caution">
    <text evidence="4">The sequence shown here is derived from an EMBL/GenBank/DDBJ whole genome shotgun (WGS) entry which is preliminary data.</text>
</comment>
<evidence type="ECO:0000313" key="4">
    <source>
        <dbReference type="EMBL" id="RRC99983.1"/>
    </source>
</evidence>
<dbReference type="SUPFAM" id="SSF52540">
    <property type="entry name" value="P-loop containing nucleoside triphosphate hydrolases"/>
    <property type="match status" value="1"/>
</dbReference>
<name>A0A3P1SS23_9GAMM</name>
<keyword evidence="1" id="KW-0808">Transferase</keyword>
<dbReference type="Pfam" id="PF00685">
    <property type="entry name" value="Sulfotransfer_1"/>
    <property type="match status" value="1"/>
</dbReference>
<dbReference type="RefSeq" id="WP_124925454.1">
    <property type="nucleotide sequence ID" value="NZ_BMOH01000005.1"/>
</dbReference>
<accession>A0A3P1SS23</accession>
<keyword evidence="5" id="KW-1185">Reference proteome</keyword>